<dbReference type="EMBL" id="MK072507">
    <property type="protein sequence ID" value="AYV86470.1"/>
    <property type="molecule type" value="Genomic_DNA"/>
</dbReference>
<proteinExistence type="predicted"/>
<dbReference type="Pfam" id="PF01436">
    <property type="entry name" value="NHL"/>
    <property type="match status" value="1"/>
</dbReference>
<sequence>MSITIHAREQDLFSDVGKEAKNQNANTINPWGIALSNGFVYVANNGSGTVSQFDGTGTMLLSEFVVPSNPVGTAGNPTGIVANNGSGFIITNTTTGASGPSKLILCTEDGQILGFNSAVDRLNAIPLVVSDPAVAVYKGLALLNDTFLYVCNFRSGFLEQYDTTSTLLQTFTDTNLTTIGYAPFNVIVNNQNLLVTFAQQDDELHDDVAGLGNGYIDVFRSSGQLVRRFFNRGPLNSPWGMLTFKLKKGISCSCKKETHGHTFLLVGNFGGGDILIFNLESGVFIGRVLDPSNNILTIDHVWGLLKLNNQQVLFAAGIDAEAHGLYGILDLKVRC</sequence>
<name>A0A3G5AH50_9VIRU</name>
<dbReference type="SUPFAM" id="SSF101898">
    <property type="entry name" value="NHL repeat"/>
    <property type="match status" value="1"/>
</dbReference>
<dbReference type="InterPro" id="IPR001258">
    <property type="entry name" value="NHL_repeat"/>
</dbReference>
<keyword evidence="1" id="KW-0677">Repeat</keyword>
<evidence type="ECO:0000313" key="2">
    <source>
        <dbReference type="EMBL" id="AYV86470.1"/>
    </source>
</evidence>
<evidence type="ECO:0000256" key="1">
    <source>
        <dbReference type="ARBA" id="ARBA00022737"/>
    </source>
</evidence>
<gene>
    <name evidence="2" type="ORF">Sylvanvirus1_66</name>
</gene>
<dbReference type="InterPro" id="IPR011042">
    <property type="entry name" value="6-blade_b-propeller_TolB-like"/>
</dbReference>
<dbReference type="InterPro" id="IPR017549">
    <property type="entry name" value="APMV_L690"/>
</dbReference>
<dbReference type="NCBIfam" id="TIGR03118">
    <property type="entry name" value="PEPCTERM_chp_1"/>
    <property type="match status" value="1"/>
</dbReference>
<accession>A0A3G5AH50</accession>
<organism evidence="2">
    <name type="scientific">Sylvanvirus sp</name>
    <dbReference type="NCBI Taxonomy" id="2487774"/>
    <lineage>
        <taxon>Viruses</taxon>
    </lineage>
</organism>
<reference evidence="2" key="1">
    <citation type="submission" date="2018-10" db="EMBL/GenBank/DDBJ databases">
        <title>Hidden diversity of soil giant viruses.</title>
        <authorList>
            <person name="Schulz F."/>
            <person name="Alteio L."/>
            <person name="Goudeau D."/>
            <person name="Ryan E.M."/>
            <person name="Malmstrom R.R."/>
            <person name="Blanchard J."/>
            <person name="Woyke T."/>
        </authorList>
    </citation>
    <scope>NUCLEOTIDE SEQUENCE</scope>
    <source>
        <strain evidence="2">SYV1</strain>
    </source>
</reference>
<dbReference type="Gene3D" id="2.120.10.30">
    <property type="entry name" value="TolB, C-terminal domain"/>
    <property type="match status" value="1"/>
</dbReference>
<protein>
    <submittedName>
        <fullName evidence="2">TIGR03118 family protein</fullName>
    </submittedName>
</protein>